<feature type="region of interest" description="Disordered" evidence="1">
    <location>
        <begin position="206"/>
        <end position="239"/>
    </location>
</feature>
<reference evidence="2 3" key="1">
    <citation type="journal article" date="2019" name="Int. J. Syst. Evol. Microbiol.">
        <title>The Global Catalogue of Microorganisms (GCM) 10K type strain sequencing project: providing services to taxonomists for standard genome sequencing and annotation.</title>
        <authorList>
            <consortium name="The Broad Institute Genomics Platform"/>
            <consortium name="The Broad Institute Genome Sequencing Center for Infectious Disease"/>
            <person name="Wu L."/>
            <person name="Ma J."/>
        </authorList>
    </citation>
    <scope>NUCLEOTIDE SEQUENCE [LARGE SCALE GENOMIC DNA]</scope>
    <source>
        <strain evidence="2 3">JCM 14559</strain>
    </source>
</reference>
<keyword evidence="3" id="KW-1185">Reference proteome</keyword>
<evidence type="ECO:0000313" key="3">
    <source>
        <dbReference type="Proteomes" id="UP001500897"/>
    </source>
</evidence>
<dbReference type="EMBL" id="BAAANS010000009">
    <property type="protein sequence ID" value="GAA2092037.1"/>
    <property type="molecule type" value="Genomic_DNA"/>
</dbReference>
<protein>
    <submittedName>
        <fullName evidence="2">Uncharacterized protein</fullName>
    </submittedName>
</protein>
<organism evidence="2 3">
    <name type="scientific">Kitasatospora saccharophila</name>
    <dbReference type="NCBI Taxonomy" id="407973"/>
    <lineage>
        <taxon>Bacteria</taxon>
        <taxon>Bacillati</taxon>
        <taxon>Actinomycetota</taxon>
        <taxon>Actinomycetes</taxon>
        <taxon>Kitasatosporales</taxon>
        <taxon>Streptomycetaceae</taxon>
        <taxon>Kitasatospora</taxon>
    </lineage>
</organism>
<dbReference type="Proteomes" id="UP001500897">
    <property type="component" value="Unassembled WGS sequence"/>
</dbReference>
<evidence type="ECO:0000256" key="1">
    <source>
        <dbReference type="SAM" id="MobiDB-lite"/>
    </source>
</evidence>
<name>A0ABN2WGP5_9ACTN</name>
<accession>A0ABN2WGP5</accession>
<evidence type="ECO:0000313" key="2">
    <source>
        <dbReference type="EMBL" id="GAA2092037.1"/>
    </source>
</evidence>
<comment type="caution">
    <text evidence="2">The sequence shown here is derived from an EMBL/GenBank/DDBJ whole genome shotgun (WGS) entry which is preliminary data.</text>
</comment>
<proteinExistence type="predicted"/>
<gene>
    <name evidence="2" type="ORF">GCM10009759_17300</name>
</gene>
<feature type="compositionally biased region" description="Polar residues" evidence="1">
    <location>
        <begin position="223"/>
        <end position="232"/>
    </location>
</feature>
<sequence length="239" mass="26170">MSDIAVEDVQRLADLADRLADVRRDVRHTARRPPAQMPDLLAQSIAGLGTYIAVAAGLRAEMSHRRGPRILNVGEDWGPSFAATRAASVLERLTQLLDRVCDLANQARPRSTIRGHFYSPGLEERVSQRFGEIDDMFSDAIAEIRRTRSGLDRVRKRELAREQEALADPDGKAARYLAEQARHLAQPLVMVPSGYMAEAAETAAKAARRRGATRIVSSPPPTGTNDTPSSSAAAKPVRR</sequence>
<dbReference type="RefSeq" id="WP_344551339.1">
    <property type="nucleotide sequence ID" value="NZ_BAAANS010000009.1"/>
</dbReference>